<gene>
    <name evidence="1" type="ORF">OMAG_001463</name>
</gene>
<name>A0A0F0CTC3_9BACT</name>
<dbReference type="EMBL" id="JYNY01000300">
    <property type="protein sequence ID" value="KJJ84670.1"/>
    <property type="molecule type" value="Genomic_DNA"/>
</dbReference>
<protein>
    <submittedName>
        <fullName evidence="1">Uncharacterized protein</fullName>
    </submittedName>
</protein>
<dbReference type="Proteomes" id="UP000033428">
    <property type="component" value="Unassembled WGS sequence"/>
</dbReference>
<evidence type="ECO:0000313" key="2">
    <source>
        <dbReference type="Proteomes" id="UP000033428"/>
    </source>
</evidence>
<organism evidence="1 2">
    <name type="scientific">Candidatus Omnitrophus magneticus</name>
    <dbReference type="NCBI Taxonomy" id="1609969"/>
    <lineage>
        <taxon>Bacteria</taxon>
        <taxon>Pseudomonadati</taxon>
        <taxon>Candidatus Omnitrophota</taxon>
        <taxon>Candidatus Omnitrophus</taxon>
    </lineage>
</organism>
<comment type="caution">
    <text evidence="1">The sequence shown here is derived from an EMBL/GenBank/DDBJ whole genome shotgun (WGS) entry which is preliminary data.</text>
</comment>
<reference evidence="1 2" key="1">
    <citation type="submission" date="2015-02" db="EMBL/GenBank/DDBJ databases">
        <title>Single-cell genomics of uncultivated deep-branching MTB reveals a conserved set of magnetosome genes.</title>
        <authorList>
            <person name="Kolinko S."/>
            <person name="Richter M."/>
            <person name="Glockner F.O."/>
            <person name="Brachmann A."/>
            <person name="Schuler D."/>
        </authorList>
    </citation>
    <scope>NUCLEOTIDE SEQUENCE [LARGE SCALE GENOMIC DNA]</scope>
    <source>
        <strain evidence="1">SKK-01</strain>
    </source>
</reference>
<dbReference type="AlphaFoldDB" id="A0A0F0CTC3"/>
<sequence length="43" mass="4953">MIAWEEPCCQKTKLHIFCVIPSQCNICFTTKVLLFILINYGCS</sequence>
<accession>A0A0F0CTC3</accession>
<proteinExistence type="predicted"/>
<evidence type="ECO:0000313" key="1">
    <source>
        <dbReference type="EMBL" id="KJJ84670.1"/>
    </source>
</evidence>
<keyword evidence="2" id="KW-1185">Reference proteome</keyword>